<dbReference type="EMBL" id="CAJNOV010009473">
    <property type="protein sequence ID" value="CAF1367601.1"/>
    <property type="molecule type" value="Genomic_DNA"/>
</dbReference>
<name>A0A815IFG0_9BILA</name>
<evidence type="ECO:0000313" key="2">
    <source>
        <dbReference type="EMBL" id="CAF5060469.1"/>
    </source>
</evidence>
<dbReference type="Proteomes" id="UP000663855">
    <property type="component" value="Unassembled WGS sequence"/>
</dbReference>
<dbReference type="AlphaFoldDB" id="A0A815IFG0"/>
<organism evidence="1 3">
    <name type="scientific">Rotaria magnacalcarata</name>
    <dbReference type="NCBI Taxonomy" id="392030"/>
    <lineage>
        <taxon>Eukaryota</taxon>
        <taxon>Metazoa</taxon>
        <taxon>Spiralia</taxon>
        <taxon>Gnathifera</taxon>
        <taxon>Rotifera</taxon>
        <taxon>Eurotatoria</taxon>
        <taxon>Bdelloidea</taxon>
        <taxon>Philodinida</taxon>
        <taxon>Philodinidae</taxon>
        <taxon>Rotaria</taxon>
    </lineage>
</organism>
<dbReference type="Proteomes" id="UP000681967">
    <property type="component" value="Unassembled WGS sequence"/>
</dbReference>
<reference evidence="1" key="1">
    <citation type="submission" date="2021-02" db="EMBL/GenBank/DDBJ databases">
        <authorList>
            <person name="Nowell W R."/>
        </authorList>
    </citation>
    <scope>NUCLEOTIDE SEQUENCE</scope>
</reference>
<proteinExistence type="predicted"/>
<sequence>MEDQYDYRLYIGYDYGDSWYDNASNWQDLSIFIKRESPQPGRSKTKLSFRAIILFGIDQRITAVWNTIASVALKDQCDYFYPANDDLELITKGWTSGAIHALKSCHVASNFGIATFRDVTVCMAPTFHLVHRTHLDFHNGFYYPIPAHGAAQDPWIYSLYRPWRCAFVLKQYQIRNHIGLTSGPRYDYADRSRLDQWIQRGRRELYGRLSTFNSSRYNQSFVNYSLLNLDLNWDTPC</sequence>
<evidence type="ECO:0000313" key="3">
    <source>
        <dbReference type="Proteomes" id="UP000663855"/>
    </source>
</evidence>
<comment type="caution">
    <text evidence="1">The sequence shown here is derived from an EMBL/GenBank/DDBJ whole genome shotgun (WGS) entry which is preliminary data.</text>
</comment>
<dbReference type="EMBL" id="CAJOBH010228198">
    <property type="protein sequence ID" value="CAF5060469.1"/>
    <property type="molecule type" value="Genomic_DNA"/>
</dbReference>
<evidence type="ECO:0000313" key="1">
    <source>
        <dbReference type="EMBL" id="CAF1367601.1"/>
    </source>
</evidence>
<protein>
    <submittedName>
        <fullName evidence="1">Uncharacterized protein</fullName>
    </submittedName>
</protein>
<accession>A0A815IFG0</accession>
<gene>
    <name evidence="2" type="ORF">BYL167_LOCUS59207</name>
    <name evidence="1" type="ORF">CJN711_LOCUS20269</name>
</gene>